<keyword evidence="3 6" id="KW-0975">Bacterial flagellum</keyword>
<dbReference type="InterPro" id="IPR053967">
    <property type="entry name" value="LlgE_F_G-like_D1"/>
</dbReference>
<sequence>MALTLSEQLQAASVCRRRKTVDKLLYVAMSGASENAIAQKAHANNLANVSTNGFMRDLEQARSMPVFGEVMPSRAYAMSERPGTDFSGGAMVETGRELDIAIKGDGWIAVQTPDGGEAYTRSSGMNIDALGVLRDGSGLPVMGNGGPIAVPPQQQIEIGADGTISIRSLGESPQVMAQVDRIKLVKPDLKTMEKGPDGLIHTKSGRPADADATVQVESGFLQASNVNAVEEMTSVLALSRQFELHVKMMKTAEEDDQSMARVLQLG</sequence>
<dbReference type="Pfam" id="PF22692">
    <property type="entry name" value="LlgE_F_G_D1"/>
    <property type="match status" value="1"/>
</dbReference>
<dbReference type="GO" id="GO:0071978">
    <property type="term" value="P:bacterial-type flagellum-dependent swarming motility"/>
    <property type="evidence" value="ECO:0007669"/>
    <property type="project" value="TreeGrafter"/>
</dbReference>
<dbReference type="PANTHER" id="PTHR30435">
    <property type="entry name" value="FLAGELLAR PROTEIN"/>
    <property type="match status" value="1"/>
</dbReference>
<evidence type="ECO:0000259" key="7">
    <source>
        <dbReference type="Pfam" id="PF00460"/>
    </source>
</evidence>
<evidence type="ECO:0000256" key="1">
    <source>
        <dbReference type="ARBA" id="ARBA00004117"/>
    </source>
</evidence>
<dbReference type="Proteomes" id="UP000050384">
    <property type="component" value="Unassembled WGS sequence"/>
</dbReference>
<evidence type="ECO:0000259" key="9">
    <source>
        <dbReference type="Pfam" id="PF22692"/>
    </source>
</evidence>
<dbReference type="NCBIfam" id="TIGR03506">
    <property type="entry name" value="FlgEFG_subfam"/>
    <property type="match status" value="1"/>
</dbReference>
<dbReference type="GO" id="GO:0030694">
    <property type="term" value="C:bacterial-type flagellum basal body, rod"/>
    <property type="evidence" value="ECO:0007669"/>
    <property type="project" value="UniProtKB-UniRule"/>
</dbReference>
<comment type="caution">
    <text evidence="10">The sequence shown here is derived from an EMBL/GenBank/DDBJ whole genome shotgun (WGS) entry which is preliminary data.</text>
</comment>
<dbReference type="PANTHER" id="PTHR30435:SF18">
    <property type="entry name" value="FLAGELLAR BASAL-BODY ROD PROTEIN FLGF"/>
    <property type="match status" value="1"/>
</dbReference>
<evidence type="ECO:0000256" key="3">
    <source>
        <dbReference type="ARBA" id="ARBA00023143"/>
    </source>
</evidence>
<keyword evidence="10" id="KW-0282">Flagellum</keyword>
<dbReference type="InterPro" id="IPR001444">
    <property type="entry name" value="Flag_bb_rod_N"/>
</dbReference>
<comment type="subunit">
    <text evidence="4 6">The basal body constitutes a major portion of the flagellar organelle and consists of five rings (E,L,P,S, and M) mounted on a central rod. The rod consists of about 26 subunits of FlgG in the distal portion, and FlgB, FlgC and FlgF are thought to build up the proximal portion of the rod with about 6 subunits each.</text>
</comment>
<dbReference type="EMBL" id="LJRI01000856">
    <property type="protein sequence ID" value="KPY86624.1"/>
    <property type="molecule type" value="Genomic_DNA"/>
</dbReference>
<dbReference type="InterPro" id="IPR020013">
    <property type="entry name" value="Flagellar_FlgE/F/G"/>
</dbReference>
<dbReference type="NCBIfam" id="NF009280">
    <property type="entry name" value="PRK12640.1"/>
    <property type="match status" value="1"/>
</dbReference>
<dbReference type="Pfam" id="PF06429">
    <property type="entry name" value="Flg_bbr_C"/>
    <property type="match status" value="1"/>
</dbReference>
<dbReference type="Pfam" id="PF00460">
    <property type="entry name" value="Flg_bb_rod"/>
    <property type="match status" value="1"/>
</dbReference>
<reference evidence="10 11" key="1">
    <citation type="submission" date="2015-09" db="EMBL/GenBank/DDBJ databases">
        <title>Genome announcement of multiple Pseudomonas syringae strains.</title>
        <authorList>
            <person name="Thakur S."/>
            <person name="Wang P.W."/>
            <person name="Gong Y."/>
            <person name="Weir B.S."/>
            <person name="Guttman D.S."/>
        </authorList>
    </citation>
    <scope>NUCLEOTIDE SEQUENCE [LARGE SCALE GENOMIC DNA]</scope>
    <source>
        <strain evidence="10 11">ICMP16929</strain>
    </source>
</reference>
<dbReference type="InterPro" id="IPR037925">
    <property type="entry name" value="FlgE/F/G-like"/>
</dbReference>
<dbReference type="InterPro" id="IPR010930">
    <property type="entry name" value="Flg_bb/hook_C_dom"/>
</dbReference>
<evidence type="ECO:0000256" key="4">
    <source>
        <dbReference type="ARBA" id="ARBA00038560"/>
    </source>
</evidence>
<organism evidence="10 11">
    <name type="scientific">Pseudomonas syringae pv. spinaceae</name>
    <dbReference type="NCBI Taxonomy" id="264459"/>
    <lineage>
        <taxon>Bacteria</taxon>
        <taxon>Pseudomonadati</taxon>
        <taxon>Pseudomonadota</taxon>
        <taxon>Gammaproteobacteria</taxon>
        <taxon>Pseudomonadales</taxon>
        <taxon>Pseudomonadaceae</taxon>
        <taxon>Pseudomonas</taxon>
        <taxon>Pseudomonas syringae</taxon>
    </lineage>
</organism>
<keyword evidence="10" id="KW-0969">Cilium</keyword>
<gene>
    <name evidence="10" type="ORF">ALO94_05198</name>
</gene>
<accession>A0A0N8T3V2</accession>
<feature type="domain" description="Flagellar basal-body/hook protein C-terminal" evidence="8">
    <location>
        <begin position="218"/>
        <end position="261"/>
    </location>
</feature>
<dbReference type="PATRIC" id="fig|264459.3.peg.4526"/>
<evidence type="ECO:0000256" key="2">
    <source>
        <dbReference type="ARBA" id="ARBA00009677"/>
    </source>
</evidence>
<comment type="similarity">
    <text evidence="2 6">Belongs to the flagella basal body rod proteins family.</text>
</comment>
<feature type="domain" description="Flagellar basal body rod protein N-terminal" evidence="7">
    <location>
        <begin position="25"/>
        <end position="54"/>
    </location>
</feature>
<evidence type="ECO:0000259" key="8">
    <source>
        <dbReference type="Pfam" id="PF06429"/>
    </source>
</evidence>
<feature type="domain" description="Flagellar hook protein FlgE/F/G-like D1" evidence="9">
    <location>
        <begin position="101"/>
        <end position="165"/>
    </location>
</feature>
<name>A0A0N8T3V2_PSESX</name>
<evidence type="ECO:0000313" key="11">
    <source>
        <dbReference type="Proteomes" id="UP000050384"/>
    </source>
</evidence>
<keyword evidence="10" id="KW-0966">Cell projection</keyword>
<proteinExistence type="inferred from homology"/>
<protein>
    <recommendedName>
        <fullName evidence="5 6">Flagellar basal-body rod protein FlgF</fullName>
    </recommendedName>
</protein>
<comment type="subcellular location">
    <subcellularLocation>
        <location evidence="1 6">Bacterial flagellum basal body</location>
    </subcellularLocation>
</comment>
<evidence type="ECO:0000313" key="10">
    <source>
        <dbReference type="EMBL" id="KPY86624.1"/>
    </source>
</evidence>
<dbReference type="SUPFAM" id="SSF117143">
    <property type="entry name" value="Flagellar hook protein flgE"/>
    <property type="match status" value="1"/>
</dbReference>
<evidence type="ECO:0000256" key="6">
    <source>
        <dbReference type="RuleBase" id="RU362116"/>
    </source>
</evidence>
<evidence type="ECO:0000256" key="5">
    <source>
        <dbReference type="ARBA" id="ARBA00040228"/>
    </source>
</evidence>
<dbReference type="AlphaFoldDB" id="A0A0N8T3V2"/>